<dbReference type="InterPro" id="IPR000326">
    <property type="entry name" value="PAP2/HPO"/>
</dbReference>
<dbReference type="AlphaFoldDB" id="L7MLR5"/>
<keyword evidence="4" id="KW-0256">Endoplasmic reticulum</keyword>
<feature type="transmembrane region" description="Helical" evidence="8">
    <location>
        <begin position="98"/>
        <end position="120"/>
    </location>
</feature>
<feature type="transmembrane region" description="Helical" evidence="8">
    <location>
        <begin position="255"/>
        <end position="273"/>
    </location>
</feature>
<feature type="domain" description="Phosphatidic acid phosphatase type 2/haloperoxidase" evidence="9">
    <location>
        <begin position="129"/>
        <end position="243"/>
    </location>
</feature>
<protein>
    <submittedName>
        <fullName evidence="10">Putative sphingoid base-phosphate phosphatase</fullName>
    </submittedName>
</protein>
<evidence type="ECO:0000256" key="7">
    <source>
        <dbReference type="ARBA" id="ARBA00038324"/>
    </source>
</evidence>
<feature type="transmembrane region" description="Helical" evidence="8">
    <location>
        <begin position="285"/>
        <end position="308"/>
    </location>
</feature>
<dbReference type="PANTHER" id="PTHR14969">
    <property type="entry name" value="SPHINGOSINE-1-PHOSPHATE PHOSPHOHYDROLASE"/>
    <property type="match status" value="1"/>
</dbReference>
<organism evidence="10">
    <name type="scientific">Rhipicephalus pulchellus</name>
    <name type="common">Yellow backed tick</name>
    <name type="synonym">Dermacentor pulchellus</name>
    <dbReference type="NCBI Taxonomy" id="72859"/>
    <lineage>
        <taxon>Eukaryota</taxon>
        <taxon>Metazoa</taxon>
        <taxon>Ecdysozoa</taxon>
        <taxon>Arthropoda</taxon>
        <taxon>Chelicerata</taxon>
        <taxon>Arachnida</taxon>
        <taxon>Acari</taxon>
        <taxon>Parasitiformes</taxon>
        <taxon>Ixodida</taxon>
        <taxon>Ixodoidea</taxon>
        <taxon>Ixodidae</taxon>
        <taxon>Rhipicephalinae</taxon>
        <taxon>Rhipicephalus</taxon>
        <taxon>Rhipicephalus</taxon>
    </lineage>
</organism>
<feature type="transmembrane region" description="Helical" evidence="8">
    <location>
        <begin position="328"/>
        <end position="348"/>
    </location>
</feature>
<keyword evidence="2 8" id="KW-0812">Transmembrane</keyword>
<evidence type="ECO:0000256" key="1">
    <source>
        <dbReference type="ARBA" id="ARBA00004477"/>
    </source>
</evidence>
<dbReference type="CDD" id="cd03388">
    <property type="entry name" value="PAP2_SPPase1"/>
    <property type="match status" value="1"/>
</dbReference>
<comment type="similarity">
    <text evidence="7">Belongs to the type 2 lipid phosphate phosphatase family.</text>
</comment>
<dbReference type="Gene3D" id="1.20.144.10">
    <property type="entry name" value="Phosphatidic acid phosphatase type 2/haloperoxidase"/>
    <property type="match status" value="1"/>
</dbReference>
<reference evidence="10" key="2">
    <citation type="journal article" date="2015" name="J. Proteomics">
        <title>Sexual differences in the sialomes of the zebra tick, Rhipicephalus pulchellus.</title>
        <authorList>
            <person name="Tan A.W."/>
            <person name="Francischetti I.M."/>
            <person name="Slovak M."/>
            <person name="Kini R.M."/>
            <person name="Ribeiro J.M."/>
        </authorList>
    </citation>
    <scope>NUCLEOTIDE SEQUENCE</scope>
    <source>
        <tissue evidence="10">Salivary gland</tissue>
    </source>
</reference>
<accession>L7MLR5</accession>
<sequence length="417" mass="46016">VLLRCAGVVVGADWPLVVPVAADRHRCVVMWEEPVKRCRSSALNSPFLVERVQNYFGVYRLQAPKNGVPNGVQRNGYTNPAAAPASVPYRVERPVWYYVFRFGSLLGYEAFYATFFPFILWNWDAVVCRRVLLVWALVMYCGGLAKDLLRWPRPASPPVVQLDRAYAAEFGMPSTHAMTGATVPFGLLLWTQQRYQYPFLVALCVCIVWCTLLCVSRLYLGMHTVLDLLVGLAFGWALLFPLAAVTVTVEAWLLARPWGGPLCAALLLLAYPAPPRWTPARGDTCLVVTTVAGIWAGEALLPTLLGAATPTPINRGVGALYAFEYPTLVGLAFIVARTVVGLLASVLIRTAVKAVIYPLLCSLHGCDPRLEASRQKGSIELPYKYITYLSMGVTMSLGSPWLFRQLGIQRDSLPVHL</sequence>
<feature type="non-terminal residue" evidence="10">
    <location>
        <position position="1"/>
    </location>
</feature>
<evidence type="ECO:0000259" key="9">
    <source>
        <dbReference type="SMART" id="SM00014"/>
    </source>
</evidence>
<keyword evidence="3" id="KW-0378">Hydrolase</keyword>
<dbReference type="InterPro" id="IPR036938">
    <property type="entry name" value="PAP2/HPO_sf"/>
</dbReference>
<dbReference type="EMBL" id="GACK01000806">
    <property type="protein sequence ID" value="JAA64228.1"/>
    <property type="molecule type" value="mRNA"/>
</dbReference>
<dbReference type="GO" id="GO:0006670">
    <property type="term" value="P:sphingosine metabolic process"/>
    <property type="evidence" value="ECO:0007669"/>
    <property type="project" value="TreeGrafter"/>
</dbReference>
<keyword evidence="5 8" id="KW-1133">Transmembrane helix</keyword>
<dbReference type="SMART" id="SM00014">
    <property type="entry name" value="acidPPc"/>
    <property type="match status" value="1"/>
</dbReference>
<feature type="transmembrane region" description="Helical" evidence="8">
    <location>
        <begin position="197"/>
        <end position="216"/>
    </location>
</feature>
<dbReference type="SUPFAM" id="SSF48317">
    <property type="entry name" value="Acid phosphatase/Vanadium-dependent haloperoxidase"/>
    <property type="match status" value="1"/>
</dbReference>
<dbReference type="GO" id="GO:0042392">
    <property type="term" value="F:sphingosine-1-phosphate phosphatase activity"/>
    <property type="evidence" value="ECO:0007669"/>
    <property type="project" value="TreeGrafter"/>
</dbReference>
<keyword evidence="6 8" id="KW-0472">Membrane</keyword>
<evidence type="ECO:0000256" key="3">
    <source>
        <dbReference type="ARBA" id="ARBA00022801"/>
    </source>
</evidence>
<evidence type="ECO:0000313" key="10">
    <source>
        <dbReference type="EMBL" id="JAA64228.1"/>
    </source>
</evidence>
<evidence type="ECO:0000256" key="8">
    <source>
        <dbReference type="SAM" id="Phobius"/>
    </source>
</evidence>
<comment type="subcellular location">
    <subcellularLocation>
        <location evidence="1">Endoplasmic reticulum membrane</location>
        <topology evidence="1">Multi-pass membrane protein</topology>
    </subcellularLocation>
</comment>
<proteinExistence type="evidence at transcript level"/>
<name>L7MLR5_RHIPC</name>
<evidence type="ECO:0000256" key="6">
    <source>
        <dbReference type="ARBA" id="ARBA00023136"/>
    </source>
</evidence>
<evidence type="ECO:0000256" key="4">
    <source>
        <dbReference type="ARBA" id="ARBA00022824"/>
    </source>
</evidence>
<dbReference type="GO" id="GO:0005789">
    <property type="term" value="C:endoplasmic reticulum membrane"/>
    <property type="evidence" value="ECO:0007669"/>
    <property type="project" value="UniProtKB-SubCell"/>
</dbReference>
<evidence type="ECO:0000256" key="5">
    <source>
        <dbReference type="ARBA" id="ARBA00022989"/>
    </source>
</evidence>
<feature type="transmembrane region" description="Helical" evidence="8">
    <location>
        <begin position="228"/>
        <end position="249"/>
    </location>
</feature>
<dbReference type="PANTHER" id="PTHR14969:SF28">
    <property type="entry name" value="DIHYDROSPHINGOSINE 1-PHOSPHATE PHOSPHATASE LCB3-RELATED"/>
    <property type="match status" value="1"/>
</dbReference>
<evidence type="ECO:0000256" key="2">
    <source>
        <dbReference type="ARBA" id="ARBA00022692"/>
    </source>
</evidence>
<dbReference type="Pfam" id="PF01569">
    <property type="entry name" value="PAP2"/>
    <property type="match status" value="1"/>
</dbReference>
<reference evidence="10" key="1">
    <citation type="submission" date="2012-11" db="EMBL/GenBank/DDBJ databases">
        <authorList>
            <person name="Lucero-Rivera Y.E."/>
            <person name="Tovar-Ramirez D."/>
        </authorList>
    </citation>
    <scope>NUCLEOTIDE SEQUENCE</scope>
    <source>
        <tissue evidence="10">Salivary gland</tissue>
    </source>
</reference>